<organism evidence="1 2">
    <name type="scientific">Panagrolaimus sp. JU765</name>
    <dbReference type="NCBI Taxonomy" id="591449"/>
    <lineage>
        <taxon>Eukaryota</taxon>
        <taxon>Metazoa</taxon>
        <taxon>Ecdysozoa</taxon>
        <taxon>Nematoda</taxon>
        <taxon>Chromadorea</taxon>
        <taxon>Rhabditida</taxon>
        <taxon>Tylenchina</taxon>
        <taxon>Panagrolaimomorpha</taxon>
        <taxon>Panagrolaimoidea</taxon>
        <taxon>Panagrolaimidae</taxon>
        <taxon>Panagrolaimus</taxon>
    </lineage>
</organism>
<evidence type="ECO:0000313" key="1">
    <source>
        <dbReference type="Proteomes" id="UP000887576"/>
    </source>
</evidence>
<reference evidence="2" key="1">
    <citation type="submission" date="2022-11" db="UniProtKB">
        <authorList>
            <consortium name="WormBaseParasite"/>
        </authorList>
    </citation>
    <scope>IDENTIFICATION</scope>
</reference>
<proteinExistence type="predicted"/>
<sequence>MSWFDYSFSNLNHNESDVDDEPIESCSIFVPNNDMDDNCNPEQEPIEHHSESIFPEEDETDPNFVCENLFDYSRNETISELAEDEVILKDQHELNEKTAPGIISNIGMKRYLNLLKMK</sequence>
<dbReference type="WBParaSite" id="JU765_v2.g11010.t1">
    <property type="protein sequence ID" value="JU765_v2.g11010.t1"/>
    <property type="gene ID" value="JU765_v2.g11010"/>
</dbReference>
<name>A0AC34PXS7_9BILA</name>
<evidence type="ECO:0000313" key="2">
    <source>
        <dbReference type="WBParaSite" id="JU765_v2.g11010.t1"/>
    </source>
</evidence>
<protein>
    <submittedName>
        <fullName evidence="2">Acetyl-CoA carboxylase carboxyltransferase beta subunit</fullName>
    </submittedName>
</protein>
<dbReference type="Proteomes" id="UP000887576">
    <property type="component" value="Unplaced"/>
</dbReference>
<accession>A0AC34PXS7</accession>